<keyword evidence="2" id="KW-1185">Reference proteome</keyword>
<sequence>MESIIGSHIRRYINGWCPNCNESSSLAPGRLNEDKTVELRTCVDCGAEVEDHDPRFWSSDADADEDGIV</sequence>
<organism evidence="1 2">
    <name type="scientific">Brevibacterium metallidurans</name>
    <dbReference type="NCBI Taxonomy" id="1482676"/>
    <lineage>
        <taxon>Bacteria</taxon>
        <taxon>Bacillati</taxon>
        <taxon>Actinomycetota</taxon>
        <taxon>Actinomycetes</taxon>
        <taxon>Micrococcales</taxon>
        <taxon>Brevibacteriaceae</taxon>
        <taxon>Brevibacterium</taxon>
    </lineage>
</organism>
<reference evidence="1 2" key="1">
    <citation type="submission" date="2024-01" db="EMBL/GenBank/DDBJ databases">
        <title>Characterization of antibiotic resistant novel bacterial strains and their environmental applications.</title>
        <authorList>
            <person name="Manzoor S."/>
            <person name="Abbas S."/>
            <person name="Arshad M."/>
            <person name="Ahmed I."/>
        </authorList>
    </citation>
    <scope>NUCLEOTIDE SEQUENCE [LARGE SCALE GENOMIC DNA]</scope>
    <source>
        <strain evidence="1 2">NCCP-602</strain>
    </source>
</reference>
<comment type="caution">
    <text evidence="1">The sequence shown here is derived from an EMBL/GenBank/DDBJ whole genome shotgun (WGS) entry which is preliminary data.</text>
</comment>
<proteinExistence type="predicted"/>
<accession>A0ABN0SS44</accession>
<name>A0ABN0SS44_9MICO</name>
<evidence type="ECO:0000313" key="2">
    <source>
        <dbReference type="Proteomes" id="UP001498238"/>
    </source>
</evidence>
<dbReference type="EMBL" id="BAAAAF010000019">
    <property type="protein sequence ID" value="GAA0037235.1"/>
    <property type="molecule type" value="Genomic_DNA"/>
</dbReference>
<dbReference type="Proteomes" id="UP001498238">
    <property type="component" value="Unassembled WGS sequence"/>
</dbReference>
<dbReference type="RefSeq" id="WP_339393863.1">
    <property type="nucleotide sequence ID" value="NZ_BAAAAF010000019.1"/>
</dbReference>
<gene>
    <name evidence="1" type="ORF">NCCP602_31970</name>
</gene>
<protein>
    <submittedName>
        <fullName evidence="1">Uncharacterized protein</fullName>
    </submittedName>
</protein>
<evidence type="ECO:0000313" key="1">
    <source>
        <dbReference type="EMBL" id="GAA0037235.1"/>
    </source>
</evidence>